<accession>A0A9P4KH78</accession>
<evidence type="ECO:0000313" key="1">
    <source>
        <dbReference type="EMBL" id="KAF2268071.1"/>
    </source>
</evidence>
<reference evidence="2" key="1">
    <citation type="journal article" date="2020" name="Stud. Mycol.">
        <title>101 Dothideomycetes genomes: A test case for predicting lifestyles and emergence of pathogens.</title>
        <authorList>
            <person name="Haridas S."/>
            <person name="Albert R."/>
            <person name="Binder M."/>
            <person name="Bloem J."/>
            <person name="LaButti K."/>
            <person name="Salamov A."/>
            <person name="Andreopoulos B."/>
            <person name="Baker S."/>
            <person name="Barry K."/>
            <person name="Bills G."/>
            <person name="Bluhm B."/>
            <person name="Cannon C."/>
            <person name="Castanera R."/>
            <person name="Culley D."/>
            <person name="Daum C."/>
            <person name="Ezra D."/>
            <person name="Gonzalez J."/>
            <person name="Henrissat B."/>
            <person name="Kuo A."/>
            <person name="Liang C."/>
            <person name="Lipzen A."/>
            <person name="Lutzoni F."/>
            <person name="Magnuson J."/>
            <person name="Mondo S."/>
            <person name="Nolan M."/>
            <person name="Ohm R."/>
            <person name="Pangilinan J."/>
            <person name="Park H.-J."/>
            <person name="Ramirez L."/>
            <person name="Alfaro M."/>
            <person name="Sun H."/>
            <person name="Tritt A."/>
            <person name="Yoshinaga Y."/>
            <person name="Zwiers L.-H."/>
            <person name="Turgeon B."/>
            <person name="Goodwin S."/>
            <person name="Spatafora J."/>
            <person name="Crous P."/>
            <person name="Grigoriev I."/>
        </authorList>
    </citation>
    <scope>NUCLEOTIDE SEQUENCE [LARGE SCALE GENOMIC DNA]</scope>
    <source>
        <strain evidence="2">CBS 304.66</strain>
    </source>
</reference>
<dbReference type="Proteomes" id="UP000800093">
    <property type="component" value="Unassembled WGS sequence"/>
</dbReference>
<organism evidence="1 2">
    <name type="scientific">Lojkania enalia</name>
    <dbReference type="NCBI Taxonomy" id="147567"/>
    <lineage>
        <taxon>Eukaryota</taxon>
        <taxon>Fungi</taxon>
        <taxon>Dikarya</taxon>
        <taxon>Ascomycota</taxon>
        <taxon>Pezizomycotina</taxon>
        <taxon>Dothideomycetes</taxon>
        <taxon>Pleosporomycetidae</taxon>
        <taxon>Pleosporales</taxon>
        <taxon>Pleosporales incertae sedis</taxon>
        <taxon>Lojkania</taxon>
    </lineage>
</organism>
<evidence type="ECO:0000313" key="2">
    <source>
        <dbReference type="Proteomes" id="UP000800093"/>
    </source>
</evidence>
<gene>
    <name evidence="1" type="ORF">CC78DRAFT_576623</name>
</gene>
<name>A0A9P4KH78_9PLEO</name>
<proteinExistence type="predicted"/>
<dbReference type="AlphaFoldDB" id="A0A9P4KH78"/>
<protein>
    <submittedName>
        <fullName evidence="1">Uncharacterized protein</fullName>
    </submittedName>
</protein>
<dbReference type="EMBL" id="ML986588">
    <property type="protein sequence ID" value="KAF2268071.1"/>
    <property type="molecule type" value="Genomic_DNA"/>
</dbReference>
<sequence>MVSPLVRMQRERSVRGTRLLECLRRLLDVLGVALRPKKTHGAAESDSGEGVVQEQFDDIFRQRFAGDTTTKQPTPLSAATASVEEERLQWLRHGFLKGQIESRGRLQDSYSADGLARAILGLIGRFSLIHNMGLVGTSATLFKPSSKWC</sequence>
<keyword evidence="2" id="KW-1185">Reference proteome</keyword>
<comment type="caution">
    <text evidence="1">The sequence shown here is derived from an EMBL/GenBank/DDBJ whole genome shotgun (WGS) entry which is preliminary data.</text>
</comment>